<accession>A0A6P5ZQ88</accession>
<dbReference type="Gene3D" id="3.30.420.10">
    <property type="entry name" value="Ribonuclease H-like superfamily/Ribonuclease H"/>
    <property type="match status" value="1"/>
</dbReference>
<dbReference type="GO" id="GO:0003676">
    <property type="term" value="F:nucleic acid binding"/>
    <property type="evidence" value="ECO:0007669"/>
    <property type="project" value="InterPro"/>
</dbReference>
<dbReference type="InterPro" id="IPR052929">
    <property type="entry name" value="RNase_H-like_EbsB-rel"/>
</dbReference>
<dbReference type="OrthoDB" id="998265at2759"/>
<proteinExistence type="predicted"/>
<keyword evidence="2" id="KW-1185">Reference proteome</keyword>
<dbReference type="InterPro" id="IPR036397">
    <property type="entry name" value="RNaseH_sf"/>
</dbReference>
<name>A0A6P5ZQ88_DURZI</name>
<dbReference type="Pfam" id="PF13456">
    <property type="entry name" value="RVT_3"/>
    <property type="match status" value="1"/>
</dbReference>
<protein>
    <submittedName>
        <fullName evidence="3">Uncharacterized protein LOC111303203</fullName>
    </submittedName>
</protein>
<evidence type="ECO:0000313" key="3">
    <source>
        <dbReference type="RefSeq" id="XP_022755038.1"/>
    </source>
</evidence>
<dbReference type="GO" id="GO:0004523">
    <property type="term" value="F:RNA-DNA hybrid ribonuclease activity"/>
    <property type="evidence" value="ECO:0007669"/>
    <property type="project" value="InterPro"/>
</dbReference>
<dbReference type="InterPro" id="IPR044730">
    <property type="entry name" value="RNase_H-like_dom_plant"/>
</dbReference>
<dbReference type="InterPro" id="IPR002156">
    <property type="entry name" value="RNaseH_domain"/>
</dbReference>
<dbReference type="CDD" id="cd06222">
    <property type="entry name" value="RNase_H_like"/>
    <property type="match status" value="1"/>
</dbReference>
<gene>
    <name evidence="3" type="primary">LOC111303203</name>
</gene>
<dbReference type="GeneID" id="111303203"/>
<dbReference type="InterPro" id="IPR012337">
    <property type="entry name" value="RNaseH-like_sf"/>
</dbReference>
<dbReference type="AlphaFoldDB" id="A0A6P5ZQ88"/>
<dbReference type="KEGG" id="dzi:111303203"/>
<evidence type="ECO:0000259" key="1">
    <source>
        <dbReference type="Pfam" id="PF13456"/>
    </source>
</evidence>
<dbReference type="Proteomes" id="UP000515121">
    <property type="component" value="Unplaced"/>
</dbReference>
<dbReference type="PANTHER" id="PTHR47074">
    <property type="entry name" value="BNAC02G40300D PROTEIN"/>
    <property type="match status" value="1"/>
</dbReference>
<dbReference type="PANTHER" id="PTHR47074:SF48">
    <property type="entry name" value="POLYNUCLEOTIDYL TRANSFERASE, RIBONUCLEASE H-LIKE SUPERFAMILY PROTEIN"/>
    <property type="match status" value="1"/>
</dbReference>
<evidence type="ECO:0000313" key="2">
    <source>
        <dbReference type="Proteomes" id="UP000515121"/>
    </source>
</evidence>
<dbReference type="RefSeq" id="XP_022755038.1">
    <property type="nucleotide sequence ID" value="XM_022899303.1"/>
</dbReference>
<sequence length="150" mass="16487">MTQFNAPQVKNMAQINGPVIWKPPSNEIVKVNFDGVTDTREKKGGVEVVIRDCTGEVLATASITMPGINDPFHAEAYLATQALMFASNMGFKRIILEGDALGIIKTLNSTGPDLSTIEVTTEEANEKKNQFHTCLTMHTQRKGNMKAHLR</sequence>
<reference evidence="3" key="1">
    <citation type="submission" date="2025-08" db="UniProtKB">
        <authorList>
            <consortium name="RefSeq"/>
        </authorList>
    </citation>
    <scope>IDENTIFICATION</scope>
    <source>
        <tissue evidence="3">Fruit stalk</tissue>
    </source>
</reference>
<dbReference type="SUPFAM" id="SSF53098">
    <property type="entry name" value="Ribonuclease H-like"/>
    <property type="match status" value="1"/>
</dbReference>
<feature type="domain" description="RNase H type-1" evidence="1">
    <location>
        <begin position="32"/>
        <end position="148"/>
    </location>
</feature>
<organism evidence="2 3">
    <name type="scientific">Durio zibethinus</name>
    <name type="common">Durian</name>
    <dbReference type="NCBI Taxonomy" id="66656"/>
    <lineage>
        <taxon>Eukaryota</taxon>
        <taxon>Viridiplantae</taxon>
        <taxon>Streptophyta</taxon>
        <taxon>Embryophyta</taxon>
        <taxon>Tracheophyta</taxon>
        <taxon>Spermatophyta</taxon>
        <taxon>Magnoliopsida</taxon>
        <taxon>eudicotyledons</taxon>
        <taxon>Gunneridae</taxon>
        <taxon>Pentapetalae</taxon>
        <taxon>rosids</taxon>
        <taxon>malvids</taxon>
        <taxon>Malvales</taxon>
        <taxon>Malvaceae</taxon>
        <taxon>Helicteroideae</taxon>
        <taxon>Durio</taxon>
    </lineage>
</organism>